<dbReference type="InterPro" id="IPR022998">
    <property type="entry name" value="ThiamineP_synth_TenI"/>
</dbReference>
<dbReference type="GO" id="GO:0009228">
    <property type="term" value="P:thiamine biosynthetic process"/>
    <property type="evidence" value="ECO:0007669"/>
    <property type="project" value="UniProtKB-KW"/>
</dbReference>
<dbReference type="CDD" id="cd01169">
    <property type="entry name" value="HMPP_kinase"/>
    <property type="match status" value="1"/>
</dbReference>
<evidence type="ECO:0000259" key="8">
    <source>
        <dbReference type="Pfam" id="PF02581"/>
    </source>
</evidence>
<comment type="cofactor">
    <cofactor evidence="1">
        <name>Mg(2+)</name>
        <dbReference type="ChEBI" id="CHEBI:18420"/>
    </cofactor>
</comment>
<evidence type="ECO:0000256" key="1">
    <source>
        <dbReference type="ARBA" id="ARBA00001946"/>
    </source>
</evidence>
<dbReference type="Gene3D" id="3.40.1190.20">
    <property type="match status" value="1"/>
</dbReference>
<accession>A0A8J9TIZ6</accession>
<dbReference type="NCBIfam" id="TIGR00097">
    <property type="entry name" value="HMP-P_kinase"/>
    <property type="match status" value="1"/>
</dbReference>
<feature type="signal peptide" evidence="7">
    <location>
        <begin position="1"/>
        <end position="22"/>
    </location>
</feature>
<evidence type="ECO:0008006" key="11">
    <source>
        <dbReference type="Google" id="ProtNLM"/>
    </source>
</evidence>
<dbReference type="AlphaFoldDB" id="A0A8J9TIZ6"/>
<dbReference type="Pfam" id="PF08543">
    <property type="entry name" value="Phos_pyr_kin"/>
    <property type="match status" value="1"/>
</dbReference>
<dbReference type="InterPro" id="IPR036206">
    <property type="entry name" value="ThiamineP_synth_sf"/>
</dbReference>
<evidence type="ECO:0000256" key="2">
    <source>
        <dbReference type="ARBA" id="ARBA00022679"/>
    </source>
</evidence>
<dbReference type="EMBL" id="OU594944">
    <property type="protein sequence ID" value="CAG9288833.1"/>
    <property type="molecule type" value="Genomic_DNA"/>
</dbReference>
<feature type="chain" id="PRO_5035441033" description="Thiamine-phosphate pyrophosphorylase" evidence="7">
    <location>
        <begin position="23"/>
        <end position="580"/>
    </location>
</feature>
<dbReference type="FunFam" id="3.40.1190.20:FF:000003">
    <property type="entry name" value="Phosphomethylpyrimidine kinase ThiD"/>
    <property type="match status" value="1"/>
</dbReference>
<dbReference type="PANTHER" id="PTHR20858:SF17">
    <property type="entry name" value="HYDROXYMETHYLPYRIMIDINE_PHOSPHOMETHYLPYRIMIDINE KINASE THI20-RELATED"/>
    <property type="match status" value="1"/>
</dbReference>
<evidence type="ECO:0000256" key="4">
    <source>
        <dbReference type="ARBA" id="ARBA00022777"/>
    </source>
</evidence>
<dbReference type="SUPFAM" id="SSF53613">
    <property type="entry name" value="Ribokinase-like"/>
    <property type="match status" value="1"/>
</dbReference>
<dbReference type="GO" id="GO:0005829">
    <property type="term" value="C:cytosol"/>
    <property type="evidence" value="ECO:0007669"/>
    <property type="project" value="TreeGrafter"/>
</dbReference>
<evidence type="ECO:0000256" key="5">
    <source>
        <dbReference type="ARBA" id="ARBA00022840"/>
    </source>
</evidence>
<evidence type="ECO:0000313" key="10">
    <source>
        <dbReference type="EMBL" id="CAG9288833.1"/>
    </source>
</evidence>
<sequence length="580" mass="62741">MKDLVTFSLFILLFCTCSDSLAVYGRSAATTSRTAPPIVYTIAGSDSGGGAGIQADLHAIHSFGCHGCSAITCLTAQNSVGVTSVHAPPPDFLRAQLETLLEDLPPQAIKIGMLGTKELAIEVGAFLKKLKALDRKVWVVLDPVMITTSGHRLIEEDAQEAMVKHVFPHIDVLTPNKFEAEALLNRTLETISDVEEGAKDLIALGAPSVLIKGGHTLYEGGKASNHIAYAQDYFLSSVQRNTGEPRLCDGDLGVWLRSPRYETEHTHGTGCTLSASLAASLALGEQERQKPDGKRRGATSAIDTVDACCLAKAYVTAGIFHGIQLGQGPGPVAQTGFPSSHQYFPMVVADAAEDHQRFPRMKAYDDKTTYDDNRPTLGRILPVVNDEVWVQRLCQDPGVHDIQLRVKGIDDNKKILEIIKKCQKLCQASGKRLWVNDYWQEAIESGCFGVHVGQEDLYTCIRAGGLQLLREKRMAFGISTHSYGELATALGVKPSYISLGPVFATSSKTVQFDPQGLSLVRKWRELIQKEVPLVVIGGFSDAERAKAVRGLGANCVAVIGAVTQANDTVEAVSQMNEAMR</sequence>
<dbReference type="Proteomes" id="UP000836788">
    <property type="component" value="Chromosome 3"/>
</dbReference>
<evidence type="ECO:0000256" key="7">
    <source>
        <dbReference type="SAM" id="SignalP"/>
    </source>
</evidence>
<evidence type="ECO:0000256" key="3">
    <source>
        <dbReference type="ARBA" id="ARBA00022741"/>
    </source>
</evidence>
<protein>
    <recommendedName>
        <fullName evidence="11">Thiamine-phosphate pyrophosphorylase</fullName>
    </recommendedName>
</protein>
<gene>
    <name evidence="10" type="ORF">PTTT1_LOCUS39751</name>
</gene>
<feature type="domain" description="Pyridoxamine kinase/Phosphomethylpyrimidine kinase" evidence="9">
    <location>
        <begin position="46"/>
        <end position="286"/>
    </location>
</feature>
<organism evidence="10">
    <name type="scientific">Phaeodactylum tricornutum</name>
    <name type="common">Diatom</name>
    <dbReference type="NCBI Taxonomy" id="2850"/>
    <lineage>
        <taxon>Eukaryota</taxon>
        <taxon>Sar</taxon>
        <taxon>Stramenopiles</taxon>
        <taxon>Ochrophyta</taxon>
        <taxon>Bacillariophyta</taxon>
        <taxon>Bacillariophyceae</taxon>
        <taxon>Bacillariophycidae</taxon>
        <taxon>Naviculales</taxon>
        <taxon>Phaeodactylaceae</taxon>
        <taxon>Phaeodactylum</taxon>
    </lineage>
</organism>
<dbReference type="InterPro" id="IPR004399">
    <property type="entry name" value="HMP/HMP-P_kinase_dom"/>
</dbReference>
<dbReference type="PANTHER" id="PTHR20858">
    <property type="entry name" value="PHOSPHOMETHYLPYRIMIDINE KINASE"/>
    <property type="match status" value="1"/>
</dbReference>
<dbReference type="InterPro" id="IPR013785">
    <property type="entry name" value="Aldolase_TIM"/>
</dbReference>
<feature type="domain" description="Thiamine phosphate synthase/TenI" evidence="8">
    <location>
        <begin position="389"/>
        <end position="562"/>
    </location>
</feature>
<dbReference type="SUPFAM" id="SSF51391">
    <property type="entry name" value="Thiamin phosphate synthase"/>
    <property type="match status" value="1"/>
</dbReference>
<dbReference type="GO" id="GO:0008972">
    <property type="term" value="F:phosphomethylpyrimidine kinase activity"/>
    <property type="evidence" value="ECO:0007669"/>
    <property type="project" value="InterPro"/>
</dbReference>
<dbReference type="CDD" id="cd00564">
    <property type="entry name" value="TMP_TenI"/>
    <property type="match status" value="1"/>
</dbReference>
<reference evidence="10" key="1">
    <citation type="submission" date="2022-02" db="EMBL/GenBank/DDBJ databases">
        <authorList>
            <person name="Giguere J D."/>
        </authorList>
    </citation>
    <scope>NUCLEOTIDE SEQUENCE</scope>
    <source>
        <strain evidence="10">CCAP 1055/1</strain>
    </source>
</reference>
<keyword evidence="4" id="KW-0418">Kinase</keyword>
<keyword evidence="2" id="KW-0808">Transferase</keyword>
<keyword evidence="7" id="KW-0732">Signal</keyword>
<dbReference type="GO" id="GO:0008902">
    <property type="term" value="F:hydroxymethylpyrimidine kinase activity"/>
    <property type="evidence" value="ECO:0007669"/>
    <property type="project" value="TreeGrafter"/>
</dbReference>
<dbReference type="InterPro" id="IPR029056">
    <property type="entry name" value="Ribokinase-like"/>
</dbReference>
<dbReference type="Pfam" id="PF02581">
    <property type="entry name" value="TMP-TENI"/>
    <property type="match status" value="1"/>
</dbReference>
<proteinExistence type="predicted"/>
<dbReference type="Gene3D" id="3.20.20.70">
    <property type="entry name" value="Aldolase class I"/>
    <property type="match status" value="1"/>
</dbReference>
<dbReference type="GO" id="GO:0005524">
    <property type="term" value="F:ATP binding"/>
    <property type="evidence" value="ECO:0007669"/>
    <property type="project" value="UniProtKB-KW"/>
</dbReference>
<keyword evidence="5" id="KW-0067">ATP-binding</keyword>
<keyword evidence="6" id="KW-0511">Multifunctional enzyme</keyword>
<keyword evidence="3" id="KW-0547">Nucleotide-binding</keyword>
<evidence type="ECO:0000256" key="6">
    <source>
        <dbReference type="ARBA" id="ARBA00023268"/>
    </source>
</evidence>
<name>A0A8J9TIZ6_PHATR</name>
<dbReference type="InterPro" id="IPR013749">
    <property type="entry name" value="PM/HMP-P_kinase-1"/>
</dbReference>
<evidence type="ECO:0000259" key="9">
    <source>
        <dbReference type="Pfam" id="PF08543"/>
    </source>
</evidence>